<evidence type="ECO:0000256" key="4">
    <source>
        <dbReference type="SAM" id="Phobius"/>
    </source>
</evidence>
<dbReference type="SUPFAM" id="SSF53187">
    <property type="entry name" value="Zn-dependent exopeptidases"/>
    <property type="match status" value="1"/>
</dbReference>
<evidence type="ECO:0000259" key="5">
    <source>
        <dbReference type="Pfam" id="PF02225"/>
    </source>
</evidence>
<dbReference type="Pfam" id="PF04389">
    <property type="entry name" value="Peptidase_M28"/>
    <property type="match status" value="1"/>
</dbReference>
<gene>
    <name evidence="8" type="ORF">BD410DRAFT_757984</name>
</gene>
<dbReference type="Gene3D" id="3.40.630.10">
    <property type="entry name" value="Zn peptidases"/>
    <property type="match status" value="1"/>
</dbReference>
<proteinExistence type="inferred from homology"/>
<dbReference type="Proteomes" id="UP000294933">
    <property type="component" value="Unassembled WGS sequence"/>
</dbReference>
<comment type="similarity">
    <text evidence="1">Belongs to the peptidase M28 family. M28B subfamily.</text>
</comment>
<feature type="compositionally biased region" description="Basic residues" evidence="3">
    <location>
        <begin position="888"/>
        <end position="916"/>
    </location>
</feature>
<name>A0A4R5XGF0_9AGAM</name>
<sequence>MIVDTPTTMKEPYPPPPLYDDQDQYEKFSKDSKVDPLIPAPATSPPQARRRVLSIKRILIAVLALGLWFTFVRVRRNVLGNAVEESLSWVIALDTGDNDVDEFHGHGHKGRHHHHHHEHHHHGHHHHKPPHHKPHHRRPHKCIINGRRAEEIFLAVPNNESAIATSRKFATKPHMAGTPGDFDTAVDFLALIQKELGISSNSHHHRCPHAPRDHDRGDEHREKHDHASEPLPIFQAGSRASRHATLSIPKLDRPAAWIDTYYPVLNSPGERSVEVLGEDGKVVWKADVEENSDAADPDAHKYVNAVPAFHGLSKGGDVQGRLVWANYGRKEDYDKLVERGVDFNGTIVIVRYGGIFRGLKVKGAQERGALGVLIYSDPLDDGTVTTSNGYAAYPHGPARNPSSVQRGSVQFISMYPGDPTTPGYPSYENATRTDGANIPRIPSLPISWNTAEALIKQVTEGGENTVVRLVNEVHDKVTPIWNVMGVIPGHIKDEVVVVGNHRDAWVLGATDPTSGTVSTYEVLRGLGQLLKKGWKPLRTIVIASWDAEEASIYGLIGSTEWGEDFPDFISKHVVAYLNLDSSVSGSRFGLSASPSLAHLVRGAAIDIAHPTKVNMTLWDARLDRGSLFGDSGEAAANRMEEMVMGGEVVLDDGLAKSDITGVGPLGSGSDYTVFLQRIGIASTNGGFQSTLSDPVYHYHSIFDSQTWQEKYGDPGFHRHVAVAKHLGLQLLRLADAIVLPLNTTQYAYDLDTYLSKVEDIASSANVDADFSALRSGIAKLQGASEALDAEKAAAEEELKKLMKKWWKRAGCRARFWRKVRAMKCRLRRKFRALARKVRRVVRKIKRRMGCGHRGGDEEEKAQLMMKAQPDHGPWKNQCGVEHPQGPPHHPHHRPHHPPPHPHHPRHHHGKPHRPPLGRKLLRAARRVQRVNQKLVSFERGFISSGGIKDREWYKHLGVAPGKWLGYGATTFPGLTEALTYEKNVTLAQYEAGRLQKVIEQLARELN</sequence>
<dbReference type="SUPFAM" id="SSF47672">
    <property type="entry name" value="Transferrin receptor-like dimerisation domain"/>
    <property type="match status" value="2"/>
</dbReference>
<dbReference type="PANTHER" id="PTHR10404:SF46">
    <property type="entry name" value="VACUOLAR PROTEIN SORTING-ASSOCIATED PROTEIN 70"/>
    <property type="match status" value="1"/>
</dbReference>
<dbReference type="OrthoDB" id="5841748at2759"/>
<keyword evidence="4" id="KW-1133">Transmembrane helix</keyword>
<dbReference type="STRING" id="50990.A0A4R5XGF0"/>
<feature type="region of interest" description="Disordered" evidence="3">
    <location>
        <begin position="1"/>
        <end position="23"/>
    </location>
</feature>
<dbReference type="InterPro" id="IPR003137">
    <property type="entry name" value="PA_domain"/>
</dbReference>
<accession>A0A4R5XGF0</accession>
<organism evidence="8 9">
    <name type="scientific">Rickenella mellea</name>
    <dbReference type="NCBI Taxonomy" id="50990"/>
    <lineage>
        <taxon>Eukaryota</taxon>
        <taxon>Fungi</taxon>
        <taxon>Dikarya</taxon>
        <taxon>Basidiomycota</taxon>
        <taxon>Agaricomycotina</taxon>
        <taxon>Agaricomycetes</taxon>
        <taxon>Hymenochaetales</taxon>
        <taxon>Rickenellaceae</taxon>
        <taxon>Rickenella</taxon>
    </lineage>
</organism>
<dbReference type="PANTHER" id="PTHR10404">
    <property type="entry name" value="N-ACETYLATED-ALPHA-LINKED ACIDIC DIPEPTIDASE"/>
    <property type="match status" value="1"/>
</dbReference>
<dbReference type="InterPro" id="IPR046450">
    <property type="entry name" value="PA_dom_sf"/>
</dbReference>
<evidence type="ECO:0000313" key="9">
    <source>
        <dbReference type="Proteomes" id="UP000294933"/>
    </source>
</evidence>
<keyword evidence="9" id="KW-1185">Reference proteome</keyword>
<feature type="transmembrane region" description="Helical" evidence="4">
    <location>
        <begin position="58"/>
        <end position="74"/>
    </location>
</feature>
<dbReference type="SUPFAM" id="SSF52025">
    <property type="entry name" value="PA domain"/>
    <property type="match status" value="1"/>
</dbReference>
<keyword evidence="2" id="KW-0175">Coiled coil</keyword>
<dbReference type="Gene3D" id="3.50.30.30">
    <property type="match status" value="1"/>
</dbReference>
<feature type="region of interest" description="Disordered" evidence="3">
    <location>
        <begin position="201"/>
        <end position="227"/>
    </location>
</feature>
<dbReference type="CDD" id="cd02121">
    <property type="entry name" value="PA_GCPII_like"/>
    <property type="match status" value="1"/>
</dbReference>
<dbReference type="Pfam" id="PF02225">
    <property type="entry name" value="PA"/>
    <property type="match status" value="1"/>
</dbReference>
<reference evidence="8 9" key="1">
    <citation type="submission" date="2018-06" db="EMBL/GenBank/DDBJ databases">
        <title>A transcriptomic atlas of mushroom development highlights an independent origin of complex multicellularity.</title>
        <authorList>
            <consortium name="DOE Joint Genome Institute"/>
            <person name="Krizsan K."/>
            <person name="Almasi E."/>
            <person name="Merenyi Z."/>
            <person name="Sahu N."/>
            <person name="Viragh M."/>
            <person name="Koszo T."/>
            <person name="Mondo S."/>
            <person name="Kiss B."/>
            <person name="Balint B."/>
            <person name="Kues U."/>
            <person name="Barry K."/>
            <person name="Hegedus J.C."/>
            <person name="Henrissat B."/>
            <person name="Johnson J."/>
            <person name="Lipzen A."/>
            <person name="Ohm R."/>
            <person name="Nagy I."/>
            <person name="Pangilinan J."/>
            <person name="Yan J."/>
            <person name="Xiong Y."/>
            <person name="Grigoriev I.V."/>
            <person name="Hibbett D.S."/>
            <person name="Nagy L.G."/>
        </authorList>
    </citation>
    <scope>NUCLEOTIDE SEQUENCE [LARGE SCALE GENOMIC DNA]</scope>
    <source>
        <strain evidence="8 9">SZMC22713</strain>
    </source>
</reference>
<dbReference type="InterPro" id="IPR036757">
    <property type="entry name" value="TFR-like_dimer_dom_sf"/>
</dbReference>
<dbReference type="InterPro" id="IPR007365">
    <property type="entry name" value="TFR-like_dimer_dom"/>
</dbReference>
<dbReference type="Pfam" id="PF04253">
    <property type="entry name" value="TFR_dimer"/>
    <property type="match status" value="1"/>
</dbReference>
<feature type="region of interest" description="Disordered" evidence="3">
    <location>
        <begin position="105"/>
        <end position="139"/>
    </location>
</feature>
<evidence type="ECO:0000256" key="3">
    <source>
        <dbReference type="SAM" id="MobiDB-lite"/>
    </source>
</evidence>
<dbReference type="Gene3D" id="1.20.930.40">
    <property type="entry name" value="Transferrin receptor-like, dimerisation domain"/>
    <property type="match status" value="1"/>
</dbReference>
<evidence type="ECO:0000259" key="7">
    <source>
        <dbReference type="Pfam" id="PF04389"/>
    </source>
</evidence>
<evidence type="ECO:0000256" key="1">
    <source>
        <dbReference type="ARBA" id="ARBA00005634"/>
    </source>
</evidence>
<dbReference type="FunFam" id="3.40.630.10:FF:000101">
    <property type="entry name" value="N-acetylated alpha-linked acidic dipeptidase like 1"/>
    <property type="match status" value="1"/>
</dbReference>
<dbReference type="CDD" id="cd08022">
    <property type="entry name" value="M28_PSMA_like"/>
    <property type="match status" value="1"/>
</dbReference>
<dbReference type="VEuPathDB" id="FungiDB:BD410DRAFT_757984"/>
<dbReference type="InterPro" id="IPR039373">
    <property type="entry name" value="Peptidase_M28B"/>
</dbReference>
<evidence type="ECO:0000313" key="8">
    <source>
        <dbReference type="EMBL" id="TDL29247.1"/>
    </source>
</evidence>
<keyword evidence="4" id="KW-0812">Transmembrane</keyword>
<feature type="compositionally biased region" description="Basic and acidic residues" evidence="3">
    <location>
        <begin position="210"/>
        <end position="227"/>
    </location>
</feature>
<feature type="region of interest" description="Disordered" evidence="3">
    <location>
        <begin position="880"/>
        <end position="916"/>
    </location>
</feature>
<evidence type="ECO:0000259" key="6">
    <source>
        <dbReference type="Pfam" id="PF04253"/>
    </source>
</evidence>
<dbReference type="EMBL" id="ML170156">
    <property type="protein sequence ID" value="TDL29247.1"/>
    <property type="molecule type" value="Genomic_DNA"/>
</dbReference>
<dbReference type="GO" id="GO:0004180">
    <property type="term" value="F:carboxypeptidase activity"/>
    <property type="evidence" value="ECO:0007669"/>
    <property type="project" value="TreeGrafter"/>
</dbReference>
<feature type="compositionally biased region" description="Basic residues" evidence="3">
    <location>
        <begin position="106"/>
        <end position="139"/>
    </location>
</feature>
<feature type="domain" description="Peptidase M28" evidence="7">
    <location>
        <begin position="482"/>
        <end position="620"/>
    </location>
</feature>
<dbReference type="AlphaFoldDB" id="A0A4R5XGF0"/>
<dbReference type="InterPro" id="IPR007484">
    <property type="entry name" value="Peptidase_M28"/>
</dbReference>
<feature type="coiled-coil region" evidence="2">
    <location>
        <begin position="777"/>
        <end position="804"/>
    </location>
</feature>
<evidence type="ECO:0000256" key="2">
    <source>
        <dbReference type="SAM" id="Coils"/>
    </source>
</evidence>
<protein>
    <submittedName>
        <fullName evidence="8">Zn-dependent exopeptidase</fullName>
    </submittedName>
</protein>
<feature type="domain" description="PA" evidence="5">
    <location>
        <begin position="318"/>
        <end position="394"/>
    </location>
</feature>
<keyword evidence="4" id="KW-0472">Membrane</keyword>
<feature type="domain" description="Transferrin receptor-like dimerisation" evidence="6">
    <location>
        <begin position="925"/>
        <end position="1005"/>
    </location>
</feature>